<evidence type="ECO:0000313" key="5">
    <source>
        <dbReference type="Proteomes" id="UP000734511"/>
    </source>
</evidence>
<dbReference type="InterPro" id="IPR016181">
    <property type="entry name" value="Acyl_CoA_acyltransferase"/>
</dbReference>
<dbReference type="PROSITE" id="PS51186">
    <property type="entry name" value="GNAT"/>
    <property type="match status" value="1"/>
</dbReference>
<keyword evidence="5" id="KW-1185">Reference proteome</keyword>
<evidence type="ECO:0000256" key="1">
    <source>
        <dbReference type="ARBA" id="ARBA00022679"/>
    </source>
</evidence>
<protein>
    <submittedName>
        <fullName evidence="4">GNAT family N-acetyltransferase</fullName>
    </submittedName>
</protein>
<keyword evidence="1" id="KW-0808">Transferase</keyword>
<comment type="caution">
    <text evidence="4">The sequence shown here is derived from an EMBL/GenBank/DDBJ whole genome shotgun (WGS) entry which is preliminary data.</text>
</comment>
<keyword evidence="2" id="KW-0012">Acyltransferase</keyword>
<dbReference type="Pfam" id="PF13527">
    <property type="entry name" value="Acetyltransf_9"/>
    <property type="match status" value="1"/>
</dbReference>
<dbReference type="PANTHER" id="PTHR43877">
    <property type="entry name" value="AMINOALKYLPHOSPHONATE N-ACETYLTRANSFERASE-RELATED-RELATED"/>
    <property type="match status" value="1"/>
</dbReference>
<dbReference type="Gene3D" id="3.40.630.30">
    <property type="match status" value="2"/>
</dbReference>
<feature type="domain" description="N-acetyltransferase" evidence="3">
    <location>
        <begin position="2"/>
        <end position="147"/>
    </location>
</feature>
<proteinExistence type="predicted"/>
<dbReference type="InterPro" id="IPR000182">
    <property type="entry name" value="GNAT_dom"/>
</dbReference>
<sequence>MPHYRTATPADEPGLHALWAAAFPDAAATVGALWAGDPGRHARTFVADDGGRVVSALHYRPRPIRSATGRPQRVGCLGGVATHPGARGRGHVRRLLGAAVAAMTADGCAWSLLFTATPGVYEGAGWRSFRATGWSGPPAGPAAPRGGSASVRPATGADLGALKVLRDAYDEARPLTTVRSLDDWRRRIPHWYGPPGRILIAEQAERAEHLSAGPGARAGRARPLGFVVVRHPGPGHAEVAEIALARGHEDAAAEALLAAAAEHARAAGAVSAGVRLPAEPAVLRALPRLLAQATPETTAYGMARPLLSPAAEVASTVGAPLAAHWYGDSF</sequence>
<evidence type="ECO:0000313" key="4">
    <source>
        <dbReference type="EMBL" id="NJP45389.1"/>
    </source>
</evidence>
<gene>
    <name evidence="4" type="ORF">HCN08_18565</name>
</gene>
<accession>A0ABX0ZUE8</accession>
<evidence type="ECO:0000259" key="3">
    <source>
        <dbReference type="PROSITE" id="PS51186"/>
    </source>
</evidence>
<dbReference type="Proteomes" id="UP000734511">
    <property type="component" value="Unassembled WGS sequence"/>
</dbReference>
<dbReference type="CDD" id="cd04301">
    <property type="entry name" value="NAT_SF"/>
    <property type="match status" value="1"/>
</dbReference>
<dbReference type="SUPFAM" id="SSF55729">
    <property type="entry name" value="Acyl-CoA N-acyltransferases (Nat)"/>
    <property type="match status" value="1"/>
</dbReference>
<dbReference type="EMBL" id="JAATEJ010000014">
    <property type="protein sequence ID" value="NJP45389.1"/>
    <property type="molecule type" value="Genomic_DNA"/>
</dbReference>
<organism evidence="4 5">
    <name type="scientific">Actinacidiphila epipremni</name>
    <dbReference type="NCBI Taxonomy" id="2053013"/>
    <lineage>
        <taxon>Bacteria</taxon>
        <taxon>Bacillati</taxon>
        <taxon>Actinomycetota</taxon>
        <taxon>Actinomycetes</taxon>
        <taxon>Kitasatosporales</taxon>
        <taxon>Streptomycetaceae</taxon>
        <taxon>Actinacidiphila</taxon>
    </lineage>
</organism>
<dbReference type="InterPro" id="IPR050832">
    <property type="entry name" value="Bact_Acetyltransf"/>
</dbReference>
<reference evidence="4 5" key="1">
    <citation type="submission" date="2020-03" db="EMBL/GenBank/DDBJ databases">
        <title>WGS of actinomycetes isolated from Thailand.</title>
        <authorList>
            <person name="Thawai C."/>
        </authorList>
    </citation>
    <scope>NUCLEOTIDE SEQUENCE [LARGE SCALE GENOMIC DNA]</scope>
    <source>
        <strain evidence="4 5">PRB2-1</strain>
    </source>
</reference>
<name>A0ABX0ZUE8_9ACTN</name>
<evidence type="ECO:0000256" key="2">
    <source>
        <dbReference type="ARBA" id="ARBA00023315"/>
    </source>
</evidence>
<dbReference type="RefSeq" id="WP_167984242.1">
    <property type="nucleotide sequence ID" value="NZ_JAATEJ010000014.1"/>
</dbReference>